<keyword evidence="4" id="KW-1185">Reference proteome</keyword>
<reference evidence="2" key="2">
    <citation type="submission" date="2019-07" db="EMBL/GenBank/DDBJ databases">
        <authorList>
            <person name="Whitman W."/>
            <person name="Huntemann M."/>
            <person name="Clum A."/>
            <person name="Pillay M."/>
            <person name="Palaniappan K."/>
            <person name="Varghese N."/>
            <person name="Mikhailova N."/>
            <person name="Stamatis D."/>
            <person name="Reddy T."/>
            <person name="Daum C."/>
            <person name="Shapiro N."/>
            <person name="Ivanova N."/>
            <person name="Kyrpides N."/>
            <person name="Woyke T."/>
        </authorList>
    </citation>
    <scope>NUCLEOTIDE SEQUENCE</scope>
    <source>
        <strain evidence="2">CGMCC 1.10685</strain>
    </source>
</reference>
<proteinExistence type="predicted"/>
<organism evidence="2 3">
    <name type="scientific">Pseudoduganella flava</name>
    <dbReference type="NCBI Taxonomy" id="871742"/>
    <lineage>
        <taxon>Bacteria</taxon>
        <taxon>Pseudomonadati</taxon>
        <taxon>Pseudomonadota</taxon>
        <taxon>Betaproteobacteria</taxon>
        <taxon>Burkholderiales</taxon>
        <taxon>Oxalobacteraceae</taxon>
        <taxon>Telluria group</taxon>
        <taxon>Pseudoduganella</taxon>
    </lineage>
</organism>
<name>A0A562Q4K8_9BURK</name>
<dbReference type="EMBL" id="VLKW01000001">
    <property type="protein sequence ID" value="TWI51668.1"/>
    <property type="molecule type" value="Genomic_DNA"/>
</dbReference>
<reference evidence="1 4" key="3">
    <citation type="submission" date="2019-12" db="EMBL/GenBank/DDBJ databases">
        <title>Draft Genome Sequences of Six Type Strains of the Genus Massilia.</title>
        <authorList>
            <person name="Miess H."/>
            <person name="Frediansyah A."/>
            <person name="Goeker M."/>
            <person name="Gross H."/>
        </authorList>
    </citation>
    <scope>NUCLEOTIDE SEQUENCE [LARGE SCALE GENOMIC DNA]</scope>
    <source>
        <strain evidence="1 4">DSM 26639</strain>
    </source>
</reference>
<accession>A0A562Q4K8</accession>
<gene>
    <name evidence="1" type="ORF">GO485_23200</name>
    <name evidence="2" type="ORF">IP92_00655</name>
</gene>
<evidence type="ECO:0000313" key="1">
    <source>
        <dbReference type="EMBL" id="QGZ41675.1"/>
    </source>
</evidence>
<evidence type="ECO:0000313" key="4">
    <source>
        <dbReference type="Proteomes" id="UP000437862"/>
    </source>
</evidence>
<reference evidence="2 3" key="1">
    <citation type="journal article" date="2015" name="Stand. Genomic Sci.">
        <title>Genomic Encyclopedia of Bacterial and Archaeal Type Strains, Phase III: the genomes of soil and plant-associated and newly described type strains.</title>
        <authorList>
            <person name="Whitman W.B."/>
            <person name="Woyke T."/>
            <person name="Klenk H.P."/>
            <person name="Zhou Y."/>
            <person name="Lilburn T.G."/>
            <person name="Beck B.J."/>
            <person name="De Vos P."/>
            <person name="Vandamme P."/>
            <person name="Eisen J.A."/>
            <person name="Garrity G."/>
            <person name="Hugenholtz P."/>
            <person name="Kyrpides N.C."/>
        </authorList>
    </citation>
    <scope>NUCLEOTIDE SEQUENCE [LARGE SCALE GENOMIC DNA]</scope>
    <source>
        <strain evidence="2 3">CGMCC 1.10685</strain>
    </source>
</reference>
<dbReference type="EMBL" id="CP046904">
    <property type="protein sequence ID" value="QGZ41675.1"/>
    <property type="molecule type" value="Genomic_DNA"/>
</dbReference>
<dbReference type="Proteomes" id="UP000315112">
    <property type="component" value="Unassembled WGS sequence"/>
</dbReference>
<evidence type="ECO:0000313" key="3">
    <source>
        <dbReference type="Proteomes" id="UP000315112"/>
    </source>
</evidence>
<sequence>MWMPDPDNERRSMPISDFLDRMKDDDNREQYQHIISALPPFLNEIKTNWLAIDGIPEIRIITNASANETELRDIVNTVCLAEGLLERSLGVQSIAEKSLGTYNVPRPLGPLSVAKACIMWSCAHEIFHYLRRHALIEKHFGSTPETKHALEFDADLCAAAAFYRYLQRFSTKVPSIHLKKTAFRLLYFSLRINLAEENIKWAGSATHPHTAARLMDILSKLAMMHNTGVADQNFEDPFSHLHLAKLTRLLIDLESHYPKETENKTAPRASEVIAFAKNNSNLEYTRARNSRWDEIQLLINQFSMMPREAIDNEASIAFLGDVISVPR</sequence>
<evidence type="ECO:0000313" key="2">
    <source>
        <dbReference type="EMBL" id="TWI51668.1"/>
    </source>
</evidence>
<protein>
    <submittedName>
        <fullName evidence="2">Uncharacterized protein</fullName>
    </submittedName>
</protein>
<dbReference type="AlphaFoldDB" id="A0A562Q4K8"/>
<dbReference type="Proteomes" id="UP000437862">
    <property type="component" value="Chromosome"/>
</dbReference>